<name>A0A1H3UG97_9ACTN</name>
<proteinExistence type="predicted"/>
<dbReference type="RefSeq" id="WP_143050028.1">
    <property type="nucleotide sequence ID" value="NZ_BOND01000005.1"/>
</dbReference>
<accession>A0A1H3UG97</accession>
<dbReference type="Pfam" id="PF13671">
    <property type="entry name" value="AAA_33"/>
    <property type="match status" value="1"/>
</dbReference>
<evidence type="ECO:0000256" key="1">
    <source>
        <dbReference type="SAM" id="MobiDB-lite"/>
    </source>
</evidence>
<dbReference type="SUPFAM" id="SSF52540">
    <property type="entry name" value="P-loop containing nucleoside triphosphate hydrolases"/>
    <property type="match status" value="1"/>
</dbReference>
<feature type="compositionally biased region" description="Basic and acidic residues" evidence="1">
    <location>
        <begin position="163"/>
        <end position="176"/>
    </location>
</feature>
<dbReference type="Proteomes" id="UP000199632">
    <property type="component" value="Unassembled WGS sequence"/>
</dbReference>
<dbReference type="EMBL" id="FNQB01000004">
    <property type="protein sequence ID" value="SDZ61307.1"/>
    <property type="molecule type" value="Genomic_DNA"/>
</dbReference>
<dbReference type="OrthoDB" id="198115at2"/>
<dbReference type="InterPro" id="IPR027417">
    <property type="entry name" value="P-loop_NTPase"/>
</dbReference>
<dbReference type="AlphaFoldDB" id="A0A1H3UG97"/>
<evidence type="ECO:0000313" key="2">
    <source>
        <dbReference type="EMBL" id="SDZ61307.1"/>
    </source>
</evidence>
<evidence type="ECO:0000313" key="3">
    <source>
        <dbReference type="Proteomes" id="UP000199632"/>
    </source>
</evidence>
<feature type="compositionally biased region" description="Low complexity" evidence="1">
    <location>
        <begin position="177"/>
        <end position="193"/>
    </location>
</feature>
<protein>
    <submittedName>
        <fullName evidence="2">AAA domain-containing protein</fullName>
    </submittedName>
</protein>
<feature type="compositionally biased region" description="Low complexity" evidence="1">
    <location>
        <begin position="136"/>
        <end position="162"/>
    </location>
</feature>
<keyword evidence="3" id="KW-1185">Reference proteome</keyword>
<gene>
    <name evidence="2" type="ORF">SAMN05421684_7222</name>
</gene>
<dbReference type="Gene3D" id="3.40.50.300">
    <property type="entry name" value="P-loop containing nucleotide triphosphate hydrolases"/>
    <property type="match status" value="2"/>
</dbReference>
<feature type="region of interest" description="Disordered" evidence="1">
    <location>
        <begin position="205"/>
        <end position="226"/>
    </location>
</feature>
<reference evidence="3" key="1">
    <citation type="submission" date="2016-10" db="EMBL/GenBank/DDBJ databases">
        <authorList>
            <person name="Varghese N."/>
            <person name="Submissions S."/>
        </authorList>
    </citation>
    <scope>NUCLEOTIDE SEQUENCE [LARGE SCALE GENOMIC DNA]</scope>
    <source>
        <strain evidence="3">DSM 44718</strain>
    </source>
</reference>
<dbReference type="STRING" id="137265.SAMN05421684_7222"/>
<feature type="region of interest" description="Disordered" evidence="1">
    <location>
        <begin position="136"/>
        <end position="193"/>
    </location>
</feature>
<organism evidence="2 3">
    <name type="scientific">Asanoa ishikariensis</name>
    <dbReference type="NCBI Taxonomy" id="137265"/>
    <lineage>
        <taxon>Bacteria</taxon>
        <taxon>Bacillati</taxon>
        <taxon>Actinomycetota</taxon>
        <taxon>Actinomycetes</taxon>
        <taxon>Micromonosporales</taxon>
        <taxon>Micromonosporaceae</taxon>
        <taxon>Asanoa</taxon>
    </lineage>
</organism>
<sequence>MGLSTLLVAGPPASGKTVLGAALARRLGATLLDQDVLTQPLTSVIADLLGTDDLDDPRLAGATRFARYEALYAAAVDNLAAGNPVVLVAPFTTERRDPAAWHRIADRLTAASNRSGADHAGAAHSGADGAAAAHFGADRPAASDRSSAGGRGVAAFSGADRSAAADRPADADRAGADRPAPADQSAASRARADPACAAAHFGADRAGGAGRAGAATPTHDRDRRRTEWSAVDGRPLLVWLRVTPSLLRARMEGRGADRDRRKLADLGAFLDRVDLDPPNAPHLAVDAADSPAAQVRAVLAGLDAPEHPHQ</sequence>